<evidence type="ECO:0000313" key="3">
    <source>
        <dbReference type="EMBL" id="PWN25995.1"/>
    </source>
</evidence>
<evidence type="ECO:0000313" key="4">
    <source>
        <dbReference type="Proteomes" id="UP000245884"/>
    </source>
</evidence>
<dbReference type="EMBL" id="KZ819673">
    <property type="protein sequence ID" value="PWN25995.1"/>
    <property type="molecule type" value="Genomic_DNA"/>
</dbReference>
<dbReference type="OrthoDB" id="20273at2759"/>
<protein>
    <recommendedName>
        <fullName evidence="5">Late embryogenesis abundant protein LEA-2 subgroup domain-containing protein</fullName>
    </recommendedName>
</protein>
<dbReference type="AlphaFoldDB" id="A0A316US87"/>
<evidence type="ECO:0000256" key="1">
    <source>
        <dbReference type="SAM" id="MobiDB-lite"/>
    </source>
</evidence>
<dbReference type="RefSeq" id="XP_025360607.1">
    <property type="nucleotide sequence ID" value="XM_025508410.1"/>
</dbReference>
<dbReference type="GeneID" id="37030233"/>
<keyword evidence="2" id="KW-1133">Transmembrane helix</keyword>
<feature type="region of interest" description="Disordered" evidence="1">
    <location>
        <begin position="1"/>
        <end position="113"/>
    </location>
</feature>
<sequence>MSYPFSGNRQSQSDYRSHDYSTRQPPHQGGQYYDDDYYNAAQSSGAYPMSGGEQYRDNYYPSNHQHQHSMSGNDAADDTLRDHGAQGYSEKAAVAATPGGGTTPGSTDAYANYGSRGNANRNSIFSQQDRHVFFKRSVPVRALRSIFCIVLWTIIIIITVILLVVLFARPPNIALLSVDPPTAQDFDVSGTSFTANGSVNFAVSNPNSFSATITHLNAQLFDANLPNDVQIGNGTLKDQKIKANDNTTIVFPFTLGINLQNGAEALIQDVVSSCGLDPSSSSKASGNLNVRLAIDAHISVLSIGVSVPVNRNISVECPTNQLADVIKSITGAVGDIGSAVQSILGGGSKRSFATPLPLDGSSMLERDGAGQDDLPAQLDLLSRREVLGKIVEAWLPRSAAGSKPLAIRAPGDIEL</sequence>
<feature type="compositionally biased region" description="Polar residues" evidence="1">
    <location>
        <begin position="60"/>
        <end position="72"/>
    </location>
</feature>
<dbReference type="Proteomes" id="UP000245884">
    <property type="component" value="Unassembled WGS sequence"/>
</dbReference>
<evidence type="ECO:0008006" key="5">
    <source>
        <dbReference type="Google" id="ProtNLM"/>
    </source>
</evidence>
<organism evidence="3 4">
    <name type="scientific">Jaminaea rosea</name>
    <dbReference type="NCBI Taxonomy" id="1569628"/>
    <lineage>
        <taxon>Eukaryota</taxon>
        <taxon>Fungi</taxon>
        <taxon>Dikarya</taxon>
        <taxon>Basidiomycota</taxon>
        <taxon>Ustilaginomycotina</taxon>
        <taxon>Exobasidiomycetes</taxon>
        <taxon>Microstromatales</taxon>
        <taxon>Microstromatales incertae sedis</taxon>
        <taxon>Jaminaea</taxon>
    </lineage>
</organism>
<gene>
    <name evidence="3" type="ORF">BDZ90DRAFT_261773</name>
</gene>
<reference evidence="3 4" key="1">
    <citation type="journal article" date="2018" name="Mol. Biol. Evol.">
        <title>Broad Genomic Sampling Reveals a Smut Pathogenic Ancestry of the Fungal Clade Ustilaginomycotina.</title>
        <authorList>
            <person name="Kijpornyongpan T."/>
            <person name="Mondo S.J."/>
            <person name="Barry K."/>
            <person name="Sandor L."/>
            <person name="Lee J."/>
            <person name="Lipzen A."/>
            <person name="Pangilinan J."/>
            <person name="LaButti K."/>
            <person name="Hainaut M."/>
            <person name="Henrissat B."/>
            <person name="Grigoriev I.V."/>
            <person name="Spatafora J.W."/>
            <person name="Aime M.C."/>
        </authorList>
    </citation>
    <scope>NUCLEOTIDE SEQUENCE [LARGE SCALE GENOMIC DNA]</scope>
    <source>
        <strain evidence="3 4">MCA 5214</strain>
    </source>
</reference>
<dbReference type="SUPFAM" id="SSF117070">
    <property type="entry name" value="LEA14-like"/>
    <property type="match status" value="1"/>
</dbReference>
<feature type="transmembrane region" description="Helical" evidence="2">
    <location>
        <begin position="145"/>
        <end position="168"/>
    </location>
</feature>
<keyword evidence="2" id="KW-0812">Transmembrane</keyword>
<accession>A0A316US87</accession>
<keyword evidence="2" id="KW-0472">Membrane</keyword>
<dbReference type="STRING" id="1569628.A0A316US87"/>
<keyword evidence="4" id="KW-1185">Reference proteome</keyword>
<feature type="compositionally biased region" description="Polar residues" evidence="1">
    <location>
        <begin position="1"/>
        <end position="14"/>
    </location>
</feature>
<evidence type="ECO:0000256" key="2">
    <source>
        <dbReference type="SAM" id="Phobius"/>
    </source>
</evidence>
<dbReference type="Gene3D" id="2.60.40.1820">
    <property type="match status" value="1"/>
</dbReference>
<name>A0A316US87_9BASI</name>
<proteinExistence type="predicted"/>